<protein>
    <submittedName>
        <fullName evidence="2">Uncharacterized protein</fullName>
    </submittedName>
</protein>
<evidence type="ECO:0000313" key="3">
    <source>
        <dbReference type="Proteomes" id="UP000054350"/>
    </source>
</evidence>
<feature type="region of interest" description="Disordered" evidence="1">
    <location>
        <begin position="1"/>
        <end position="43"/>
    </location>
</feature>
<reference evidence="2 3" key="1">
    <citation type="submission" date="2009-11" db="EMBL/GenBank/DDBJ databases">
        <title>Annotation of Allomyces macrogynus ATCC 38327.</title>
        <authorList>
            <consortium name="The Broad Institute Genome Sequencing Platform"/>
            <person name="Russ C."/>
            <person name="Cuomo C."/>
            <person name="Burger G."/>
            <person name="Gray M.W."/>
            <person name="Holland P.W.H."/>
            <person name="King N."/>
            <person name="Lang F.B.F."/>
            <person name="Roger A.J."/>
            <person name="Ruiz-Trillo I."/>
            <person name="Young S.K."/>
            <person name="Zeng Q."/>
            <person name="Gargeya S."/>
            <person name="Fitzgerald M."/>
            <person name="Haas B."/>
            <person name="Abouelleil A."/>
            <person name="Alvarado L."/>
            <person name="Arachchi H.M."/>
            <person name="Berlin A."/>
            <person name="Chapman S.B."/>
            <person name="Gearin G."/>
            <person name="Goldberg J."/>
            <person name="Griggs A."/>
            <person name="Gujja S."/>
            <person name="Hansen M."/>
            <person name="Heiman D."/>
            <person name="Howarth C."/>
            <person name="Larimer J."/>
            <person name="Lui A."/>
            <person name="MacDonald P.J.P."/>
            <person name="McCowen C."/>
            <person name="Montmayeur A."/>
            <person name="Murphy C."/>
            <person name="Neiman D."/>
            <person name="Pearson M."/>
            <person name="Priest M."/>
            <person name="Roberts A."/>
            <person name="Saif S."/>
            <person name="Shea T."/>
            <person name="Sisk P."/>
            <person name="Stolte C."/>
            <person name="Sykes S."/>
            <person name="Wortman J."/>
            <person name="Nusbaum C."/>
            <person name="Birren B."/>
        </authorList>
    </citation>
    <scope>NUCLEOTIDE SEQUENCE [LARGE SCALE GENOMIC DNA]</scope>
    <source>
        <strain evidence="2 3">ATCC 38327</strain>
    </source>
</reference>
<dbReference type="EMBL" id="GG745350">
    <property type="protein sequence ID" value="KNE66441.1"/>
    <property type="molecule type" value="Genomic_DNA"/>
</dbReference>
<gene>
    <name evidence="2" type="ORF">AMAG_19578</name>
</gene>
<sequence length="134" mass="14816">MALGRPAMRKNQRYHEPTREQGVADGHRCSLSPRPSDQGVRGDGPCRLACCRAQAQPRTRPTIPVERKGRSGASVMGEALVVRAACVGGWSTKKNRQKWSDQRWAAHHQCVGWRSQGRLPTRTSGRDTLCCQGP</sequence>
<dbReference type="VEuPathDB" id="FungiDB:AMAG_19578"/>
<accession>A0A0L0SVE3</accession>
<dbReference type="Proteomes" id="UP000054350">
    <property type="component" value="Unassembled WGS sequence"/>
</dbReference>
<organism evidence="2 3">
    <name type="scientific">Allomyces macrogynus (strain ATCC 38327)</name>
    <name type="common">Allomyces javanicus var. macrogynus</name>
    <dbReference type="NCBI Taxonomy" id="578462"/>
    <lineage>
        <taxon>Eukaryota</taxon>
        <taxon>Fungi</taxon>
        <taxon>Fungi incertae sedis</taxon>
        <taxon>Blastocladiomycota</taxon>
        <taxon>Blastocladiomycetes</taxon>
        <taxon>Blastocladiales</taxon>
        <taxon>Blastocladiaceae</taxon>
        <taxon>Allomyces</taxon>
    </lineage>
</organism>
<keyword evidence="3" id="KW-1185">Reference proteome</keyword>
<dbReference type="AlphaFoldDB" id="A0A0L0SVE3"/>
<evidence type="ECO:0000313" key="2">
    <source>
        <dbReference type="EMBL" id="KNE66441.1"/>
    </source>
</evidence>
<name>A0A0L0SVE3_ALLM3</name>
<evidence type="ECO:0000256" key="1">
    <source>
        <dbReference type="SAM" id="MobiDB-lite"/>
    </source>
</evidence>
<reference evidence="3" key="2">
    <citation type="submission" date="2009-11" db="EMBL/GenBank/DDBJ databases">
        <title>The Genome Sequence of Allomyces macrogynus strain ATCC 38327.</title>
        <authorList>
            <consortium name="The Broad Institute Genome Sequencing Platform"/>
            <person name="Russ C."/>
            <person name="Cuomo C."/>
            <person name="Shea T."/>
            <person name="Young S.K."/>
            <person name="Zeng Q."/>
            <person name="Koehrsen M."/>
            <person name="Haas B."/>
            <person name="Borodovsky M."/>
            <person name="Guigo R."/>
            <person name="Alvarado L."/>
            <person name="Berlin A."/>
            <person name="Borenstein D."/>
            <person name="Chen Z."/>
            <person name="Engels R."/>
            <person name="Freedman E."/>
            <person name="Gellesch M."/>
            <person name="Goldberg J."/>
            <person name="Griggs A."/>
            <person name="Gujja S."/>
            <person name="Heiman D."/>
            <person name="Hepburn T."/>
            <person name="Howarth C."/>
            <person name="Jen D."/>
            <person name="Larson L."/>
            <person name="Lewis B."/>
            <person name="Mehta T."/>
            <person name="Park D."/>
            <person name="Pearson M."/>
            <person name="Roberts A."/>
            <person name="Saif S."/>
            <person name="Shenoy N."/>
            <person name="Sisk P."/>
            <person name="Stolte C."/>
            <person name="Sykes S."/>
            <person name="Walk T."/>
            <person name="White J."/>
            <person name="Yandava C."/>
            <person name="Burger G."/>
            <person name="Gray M.W."/>
            <person name="Holland P.W.H."/>
            <person name="King N."/>
            <person name="Lang F.B.F."/>
            <person name="Roger A.J."/>
            <person name="Ruiz-Trillo I."/>
            <person name="Lander E."/>
            <person name="Nusbaum C."/>
        </authorList>
    </citation>
    <scope>NUCLEOTIDE SEQUENCE [LARGE SCALE GENOMIC DNA]</scope>
    <source>
        <strain evidence="3">ATCC 38327</strain>
    </source>
</reference>
<proteinExistence type="predicted"/>